<reference evidence="1" key="2">
    <citation type="journal article" date="2015" name="Fish Shellfish Immunol.">
        <title>Early steps in the European eel (Anguilla anguilla)-Vibrio vulnificus interaction in the gills: Role of the RtxA13 toxin.</title>
        <authorList>
            <person name="Callol A."/>
            <person name="Pajuelo D."/>
            <person name="Ebbesson L."/>
            <person name="Teles M."/>
            <person name="MacKenzie S."/>
            <person name="Amaro C."/>
        </authorList>
    </citation>
    <scope>NUCLEOTIDE SEQUENCE</scope>
</reference>
<proteinExistence type="predicted"/>
<accession>A0A0E9S404</accession>
<protein>
    <submittedName>
        <fullName evidence="1">Uncharacterized protein</fullName>
    </submittedName>
</protein>
<reference evidence="1" key="1">
    <citation type="submission" date="2014-11" db="EMBL/GenBank/DDBJ databases">
        <authorList>
            <person name="Amaro Gonzalez C."/>
        </authorList>
    </citation>
    <scope>NUCLEOTIDE SEQUENCE</scope>
</reference>
<dbReference type="EMBL" id="GBXM01073334">
    <property type="protein sequence ID" value="JAH35243.1"/>
    <property type="molecule type" value="Transcribed_RNA"/>
</dbReference>
<dbReference type="AlphaFoldDB" id="A0A0E9S404"/>
<organism evidence="1">
    <name type="scientific">Anguilla anguilla</name>
    <name type="common">European freshwater eel</name>
    <name type="synonym">Muraena anguilla</name>
    <dbReference type="NCBI Taxonomy" id="7936"/>
    <lineage>
        <taxon>Eukaryota</taxon>
        <taxon>Metazoa</taxon>
        <taxon>Chordata</taxon>
        <taxon>Craniata</taxon>
        <taxon>Vertebrata</taxon>
        <taxon>Euteleostomi</taxon>
        <taxon>Actinopterygii</taxon>
        <taxon>Neopterygii</taxon>
        <taxon>Teleostei</taxon>
        <taxon>Anguilliformes</taxon>
        <taxon>Anguillidae</taxon>
        <taxon>Anguilla</taxon>
    </lineage>
</organism>
<name>A0A0E9S404_ANGAN</name>
<sequence>MLLLGNRLLFQGRWGRKENGCH</sequence>
<evidence type="ECO:0000313" key="1">
    <source>
        <dbReference type="EMBL" id="JAH35243.1"/>
    </source>
</evidence>